<name>A0ABR1TW28_9PEZI</name>
<feature type="region of interest" description="Disordered" evidence="1">
    <location>
        <begin position="30"/>
        <end position="79"/>
    </location>
</feature>
<sequence length="133" mass="14672">MFFFYQPKCRVYCPSRTKGVGNVKVIEGYMDCDGPQKKKKKKKKPSSPSSRPTRHFTVTALPTAASRNQATSRTRAADRKSTGFFAKAKAPIGSEHLVSVRVQNAPQKLVGGTGIGEGSENSLQMFEVEYGRR</sequence>
<accession>A0ABR1TW28</accession>
<feature type="compositionally biased region" description="Polar residues" evidence="1">
    <location>
        <begin position="65"/>
        <end position="74"/>
    </location>
</feature>
<reference evidence="2 3" key="1">
    <citation type="submission" date="2023-01" db="EMBL/GenBank/DDBJ databases">
        <title>Analysis of 21 Apiospora genomes using comparative genomics revels a genus with tremendous synthesis potential of carbohydrate active enzymes and secondary metabolites.</title>
        <authorList>
            <person name="Sorensen T."/>
        </authorList>
    </citation>
    <scope>NUCLEOTIDE SEQUENCE [LARGE SCALE GENOMIC DNA]</scope>
    <source>
        <strain evidence="2 3">CBS 135458</strain>
    </source>
</reference>
<organism evidence="2 3">
    <name type="scientific">Apiospora phragmitis</name>
    <dbReference type="NCBI Taxonomy" id="2905665"/>
    <lineage>
        <taxon>Eukaryota</taxon>
        <taxon>Fungi</taxon>
        <taxon>Dikarya</taxon>
        <taxon>Ascomycota</taxon>
        <taxon>Pezizomycotina</taxon>
        <taxon>Sordariomycetes</taxon>
        <taxon>Xylariomycetidae</taxon>
        <taxon>Amphisphaeriales</taxon>
        <taxon>Apiosporaceae</taxon>
        <taxon>Apiospora</taxon>
    </lineage>
</organism>
<evidence type="ECO:0000313" key="2">
    <source>
        <dbReference type="EMBL" id="KAK8050707.1"/>
    </source>
</evidence>
<dbReference type="Proteomes" id="UP001480595">
    <property type="component" value="Unassembled WGS sequence"/>
</dbReference>
<evidence type="ECO:0000256" key="1">
    <source>
        <dbReference type="SAM" id="MobiDB-lite"/>
    </source>
</evidence>
<dbReference type="GeneID" id="92096909"/>
<keyword evidence="3" id="KW-1185">Reference proteome</keyword>
<proteinExistence type="predicted"/>
<dbReference type="RefSeq" id="XP_066712956.1">
    <property type="nucleotide sequence ID" value="XM_066863846.1"/>
</dbReference>
<comment type="caution">
    <text evidence="2">The sequence shown here is derived from an EMBL/GenBank/DDBJ whole genome shotgun (WGS) entry which is preliminary data.</text>
</comment>
<dbReference type="EMBL" id="JAQQWL010000011">
    <property type="protein sequence ID" value="KAK8050707.1"/>
    <property type="molecule type" value="Genomic_DNA"/>
</dbReference>
<gene>
    <name evidence="2" type="ORF">PG994_012437</name>
</gene>
<protein>
    <submittedName>
        <fullName evidence="2">Uncharacterized protein</fullName>
    </submittedName>
</protein>
<evidence type="ECO:0000313" key="3">
    <source>
        <dbReference type="Proteomes" id="UP001480595"/>
    </source>
</evidence>